<sequence>MPEYARRRRYDSDRLVRISREENILLQNNGARTQIVHATLNRSYFCDHGKVVEMITNLKPLTESHVANYLLAVGNGKNSVEQSLDRDVVTLIQEKTPRDKSMTALISTLLQVFSLTSKESAVLDILESTIKGGAVLWPDSNDHCSAIFVDVGIRDSVVIVVLSVIVIVLSVLMLRLLLLIT</sequence>
<evidence type="ECO:0000256" key="1">
    <source>
        <dbReference type="SAM" id="Phobius"/>
    </source>
</evidence>
<reference evidence="2" key="1">
    <citation type="submission" date="2023-08" db="EMBL/GenBank/DDBJ databases">
        <authorList>
            <person name="Alioto T."/>
            <person name="Alioto T."/>
            <person name="Gomez Garrido J."/>
        </authorList>
    </citation>
    <scope>NUCLEOTIDE SEQUENCE</scope>
</reference>
<feature type="transmembrane region" description="Helical" evidence="1">
    <location>
        <begin position="157"/>
        <end position="180"/>
    </location>
</feature>
<name>A0AA36AP20_OCTVU</name>
<proteinExistence type="predicted"/>
<keyword evidence="1" id="KW-1133">Transmembrane helix</keyword>
<organism evidence="2 3">
    <name type="scientific">Octopus vulgaris</name>
    <name type="common">Common octopus</name>
    <dbReference type="NCBI Taxonomy" id="6645"/>
    <lineage>
        <taxon>Eukaryota</taxon>
        <taxon>Metazoa</taxon>
        <taxon>Spiralia</taxon>
        <taxon>Lophotrochozoa</taxon>
        <taxon>Mollusca</taxon>
        <taxon>Cephalopoda</taxon>
        <taxon>Coleoidea</taxon>
        <taxon>Octopodiformes</taxon>
        <taxon>Octopoda</taxon>
        <taxon>Incirrata</taxon>
        <taxon>Octopodidae</taxon>
        <taxon>Octopus</taxon>
    </lineage>
</organism>
<keyword evidence="1" id="KW-0472">Membrane</keyword>
<evidence type="ECO:0000313" key="3">
    <source>
        <dbReference type="Proteomes" id="UP001162480"/>
    </source>
</evidence>
<dbReference type="AlphaFoldDB" id="A0AA36AP20"/>
<keyword evidence="3" id="KW-1185">Reference proteome</keyword>
<gene>
    <name evidence="2" type="ORF">OCTVUL_1B019369</name>
</gene>
<keyword evidence="1" id="KW-0812">Transmembrane</keyword>
<evidence type="ECO:0000313" key="2">
    <source>
        <dbReference type="EMBL" id="CAI9719710.1"/>
    </source>
</evidence>
<protein>
    <submittedName>
        <fullName evidence="2">Uncharacterized protein</fullName>
    </submittedName>
</protein>
<dbReference type="EMBL" id="OX597816">
    <property type="protein sequence ID" value="CAI9719710.1"/>
    <property type="molecule type" value="Genomic_DNA"/>
</dbReference>
<accession>A0AA36AP20</accession>
<dbReference type="Proteomes" id="UP001162480">
    <property type="component" value="Chromosome 3"/>
</dbReference>